<evidence type="ECO:0000313" key="4">
    <source>
        <dbReference type="Proteomes" id="UP001217089"/>
    </source>
</evidence>
<dbReference type="SMART" id="SM00174">
    <property type="entry name" value="RHO"/>
    <property type="match status" value="1"/>
</dbReference>
<dbReference type="CDD" id="cd00157">
    <property type="entry name" value="Rho"/>
    <property type="match status" value="1"/>
</dbReference>
<proteinExistence type="predicted"/>
<gene>
    <name evidence="3" type="ORF">KUTeg_013792</name>
</gene>
<name>A0ABQ9EUQ3_TEGGR</name>
<evidence type="ECO:0000313" key="3">
    <source>
        <dbReference type="EMBL" id="KAJ8308918.1"/>
    </source>
</evidence>
<dbReference type="PRINTS" id="PR00449">
    <property type="entry name" value="RASTRNSFRMNG"/>
</dbReference>
<sequence>MTNNKCVQCALVGDDMVGKSCLVQAFTGEIVDNHYIATVFENYAGNVSVAGEKYTIGIFDSAGQHDFANLRAFTYRDSEVFILCFSVIDRESFNSIKSFWLPEIKQFMSRKKPIILVGTQSDTRESTTNRCVSYNEADELAKTIGAEGYYETSSITLDGVKDMFEKVALSALKYRKKKLKIIQRIFRDR</sequence>
<dbReference type="InterPro" id="IPR003578">
    <property type="entry name" value="Small_GTPase_Rho"/>
</dbReference>
<accession>A0ABQ9EUQ3</accession>
<dbReference type="InterPro" id="IPR027417">
    <property type="entry name" value="P-loop_NTPase"/>
</dbReference>
<dbReference type="Proteomes" id="UP001217089">
    <property type="component" value="Unassembled WGS sequence"/>
</dbReference>
<dbReference type="SMART" id="SM00173">
    <property type="entry name" value="RAS"/>
    <property type="match status" value="1"/>
</dbReference>
<dbReference type="Gene3D" id="3.40.50.300">
    <property type="entry name" value="P-loop containing nucleotide triphosphate hydrolases"/>
    <property type="match status" value="1"/>
</dbReference>
<dbReference type="Pfam" id="PF00071">
    <property type="entry name" value="Ras"/>
    <property type="match status" value="1"/>
</dbReference>
<reference evidence="3 4" key="1">
    <citation type="submission" date="2022-12" db="EMBL/GenBank/DDBJ databases">
        <title>Chromosome-level genome of Tegillarca granosa.</title>
        <authorList>
            <person name="Kim J."/>
        </authorList>
    </citation>
    <scope>NUCLEOTIDE SEQUENCE [LARGE SCALE GENOMIC DNA]</scope>
    <source>
        <strain evidence="3">Teg-2019</strain>
        <tissue evidence="3">Adductor muscle</tissue>
    </source>
</reference>
<dbReference type="InterPro" id="IPR001806">
    <property type="entry name" value="Small_GTPase"/>
</dbReference>
<dbReference type="PROSITE" id="PS51419">
    <property type="entry name" value="RAB"/>
    <property type="match status" value="1"/>
</dbReference>
<evidence type="ECO:0000256" key="2">
    <source>
        <dbReference type="ARBA" id="ARBA00023134"/>
    </source>
</evidence>
<dbReference type="EMBL" id="JARBDR010000657">
    <property type="protein sequence ID" value="KAJ8308918.1"/>
    <property type="molecule type" value="Genomic_DNA"/>
</dbReference>
<dbReference type="InterPro" id="IPR005225">
    <property type="entry name" value="Small_GTP-bd"/>
</dbReference>
<keyword evidence="2" id="KW-0342">GTP-binding</keyword>
<dbReference type="NCBIfam" id="TIGR00231">
    <property type="entry name" value="small_GTP"/>
    <property type="match status" value="1"/>
</dbReference>
<keyword evidence="4" id="KW-1185">Reference proteome</keyword>
<dbReference type="SUPFAM" id="SSF52540">
    <property type="entry name" value="P-loop containing nucleoside triphosphate hydrolases"/>
    <property type="match status" value="1"/>
</dbReference>
<dbReference type="PROSITE" id="PS51421">
    <property type="entry name" value="RAS"/>
    <property type="match status" value="1"/>
</dbReference>
<keyword evidence="1" id="KW-0547">Nucleotide-binding</keyword>
<dbReference type="PROSITE" id="PS51420">
    <property type="entry name" value="RHO"/>
    <property type="match status" value="1"/>
</dbReference>
<dbReference type="PANTHER" id="PTHR24072">
    <property type="entry name" value="RHO FAMILY GTPASE"/>
    <property type="match status" value="1"/>
</dbReference>
<comment type="caution">
    <text evidence="3">The sequence shown here is derived from an EMBL/GenBank/DDBJ whole genome shotgun (WGS) entry which is preliminary data.</text>
</comment>
<dbReference type="SMART" id="SM00175">
    <property type="entry name" value="RAB"/>
    <property type="match status" value="1"/>
</dbReference>
<evidence type="ECO:0000256" key="1">
    <source>
        <dbReference type="ARBA" id="ARBA00022741"/>
    </source>
</evidence>
<protein>
    <submittedName>
        <fullName evidence="3">Uncharacterized protein</fullName>
    </submittedName>
</protein>
<organism evidence="3 4">
    <name type="scientific">Tegillarca granosa</name>
    <name type="common">Malaysian cockle</name>
    <name type="synonym">Anadara granosa</name>
    <dbReference type="NCBI Taxonomy" id="220873"/>
    <lineage>
        <taxon>Eukaryota</taxon>
        <taxon>Metazoa</taxon>
        <taxon>Spiralia</taxon>
        <taxon>Lophotrochozoa</taxon>
        <taxon>Mollusca</taxon>
        <taxon>Bivalvia</taxon>
        <taxon>Autobranchia</taxon>
        <taxon>Pteriomorphia</taxon>
        <taxon>Arcoida</taxon>
        <taxon>Arcoidea</taxon>
        <taxon>Arcidae</taxon>
        <taxon>Tegillarca</taxon>
    </lineage>
</organism>